<dbReference type="EMBL" id="MSZX01000018">
    <property type="protein sequence ID" value="OPA73404.1"/>
    <property type="molecule type" value="Genomic_DNA"/>
</dbReference>
<organism evidence="1 2">
    <name type="scientific">Paenibacillus selenitireducens</name>
    <dbReference type="NCBI Taxonomy" id="1324314"/>
    <lineage>
        <taxon>Bacteria</taxon>
        <taxon>Bacillati</taxon>
        <taxon>Bacillota</taxon>
        <taxon>Bacilli</taxon>
        <taxon>Bacillales</taxon>
        <taxon>Paenibacillaceae</taxon>
        <taxon>Paenibacillus</taxon>
    </lineage>
</organism>
<accession>A0A1T2X0I0</accession>
<protein>
    <submittedName>
        <fullName evidence="1">Uncharacterized protein</fullName>
    </submittedName>
</protein>
<evidence type="ECO:0000313" key="2">
    <source>
        <dbReference type="Proteomes" id="UP000190188"/>
    </source>
</evidence>
<dbReference type="OrthoDB" id="2623988at2"/>
<dbReference type="AlphaFoldDB" id="A0A1T2X0I0"/>
<keyword evidence="2" id="KW-1185">Reference proteome</keyword>
<gene>
    <name evidence="1" type="ORF">BVG16_29170</name>
</gene>
<name>A0A1T2X0I0_9BACL</name>
<proteinExistence type="predicted"/>
<dbReference type="RefSeq" id="WP_078502724.1">
    <property type="nucleotide sequence ID" value="NZ_MSZX01000018.1"/>
</dbReference>
<dbReference type="Proteomes" id="UP000190188">
    <property type="component" value="Unassembled WGS sequence"/>
</dbReference>
<reference evidence="1 2" key="1">
    <citation type="submission" date="2017-01" db="EMBL/GenBank/DDBJ databases">
        <title>Genome analysis of Paenibacillus selenitrireducens ES3-24.</title>
        <authorList>
            <person name="Xu D."/>
            <person name="Yao R."/>
            <person name="Zheng S."/>
        </authorList>
    </citation>
    <scope>NUCLEOTIDE SEQUENCE [LARGE SCALE GENOMIC DNA]</scope>
    <source>
        <strain evidence="1 2">ES3-24</strain>
    </source>
</reference>
<evidence type="ECO:0000313" key="1">
    <source>
        <dbReference type="EMBL" id="OPA73404.1"/>
    </source>
</evidence>
<comment type="caution">
    <text evidence="1">The sequence shown here is derived from an EMBL/GenBank/DDBJ whole genome shotgun (WGS) entry which is preliminary data.</text>
</comment>
<dbReference type="STRING" id="1324314.BVG16_29170"/>
<sequence length="71" mass="8358">MPKQKNGHVLKFEDGTYFIEQEPFTTVHLDEAEIYYKYFDLMEAQARALRNTGHEARMVKVTFSITDISEQ</sequence>